<keyword evidence="3" id="KW-0472">Membrane</keyword>
<keyword evidence="3" id="KW-1133">Transmembrane helix</keyword>
<organism evidence="5 6">
    <name type="scientific">candidate division WS5 bacterium</name>
    <dbReference type="NCBI Taxonomy" id="2093353"/>
    <lineage>
        <taxon>Bacteria</taxon>
        <taxon>candidate division WS5</taxon>
    </lineage>
</organism>
<evidence type="ECO:0000313" key="6">
    <source>
        <dbReference type="Proteomes" id="UP000285655"/>
    </source>
</evidence>
<evidence type="ECO:0000256" key="1">
    <source>
        <dbReference type="ARBA" id="ARBA00022658"/>
    </source>
</evidence>
<dbReference type="Gene3D" id="2.130.10.30">
    <property type="entry name" value="Regulator of chromosome condensation 1/beta-lactamase-inhibitor protein II"/>
    <property type="match status" value="2"/>
</dbReference>
<dbReference type="InterPro" id="IPR009091">
    <property type="entry name" value="RCC1/BLIP-II"/>
</dbReference>
<feature type="transmembrane region" description="Helical" evidence="3">
    <location>
        <begin position="9"/>
        <end position="27"/>
    </location>
</feature>
<dbReference type="InterPro" id="IPR051553">
    <property type="entry name" value="Ran_GTPase-activating"/>
</dbReference>
<evidence type="ECO:0000256" key="3">
    <source>
        <dbReference type="SAM" id="Phobius"/>
    </source>
</evidence>
<feature type="domain" description="RCC1-like" evidence="4">
    <location>
        <begin position="137"/>
        <end position="398"/>
    </location>
</feature>
<keyword evidence="2" id="KW-0677">Repeat</keyword>
<dbReference type="GO" id="GO:0005085">
    <property type="term" value="F:guanyl-nucleotide exchange factor activity"/>
    <property type="evidence" value="ECO:0007669"/>
    <property type="project" value="TreeGrafter"/>
</dbReference>
<dbReference type="Proteomes" id="UP000285655">
    <property type="component" value="Unassembled WGS sequence"/>
</dbReference>
<evidence type="ECO:0000256" key="2">
    <source>
        <dbReference type="ARBA" id="ARBA00022737"/>
    </source>
</evidence>
<keyword evidence="1" id="KW-0344">Guanine-nucleotide releasing factor</keyword>
<dbReference type="PRINTS" id="PR00633">
    <property type="entry name" value="RCCNDNSATION"/>
</dbReference>
<dbReference type="EMBL" id="QZJW01000043">
    <property type="protein sequence ID" value="RJO60619.1"/>
    <property type="molecule type" value="Genomic_DNA"/>
</dbReference>
<dbReference type="Pfam" id="PF00415">
    <property type="entry name" value="RCC1"/>
    <property type="match status" value="1"/>
</dbReference>
<dbReference type="PANTHER" id="PTHR45982">
    <property type="entry name" value="REGULATOR OF CHROMOSOME CONDENSATION"/>
    <property type="match status" value="1"/>
</dbReference>
<comment type="caution">
    <text evidence="5">The sequence shown here is derived from an EMBL/GenBank/DDBJ whole genome shotgun (WGS) entry which is preliminary data.</text>
</comment>
<dbReference type="Pfam" id="PF25390">
    <property type="entry name" value="WD40_RLD"/>
    <property type="match status" value="1"/>
</dbReference>
<dbReference type="PROSITE" id="PS00626">
    <property type="entry name" value="RCC1_2"/>
    <property type="match status" value="2"/>
</dbReference>
<evidence type="ECO:0000313" key="5">
    <source>
        <dbReference type="EMBL" id="RJO60619.1"/>
    </source>
</evidence>
<name>A0A419DBU5_9BACT</name>
<dbReference type="SUPFAM" id="SSF50985">
    <property type="entry name" value="RCC1/BLIP-II"/>
    <property type="match status" value="1"/>
</dbReference>
<accession>A0A419DBU5</accession>
<keyword evidence="3" id="KW-0812">Transmembrane</keyword>
<proteinExistence type="predicted"/>
<dbReference type="InterPro" id="IPR058923">
    <property type="entry name" value="RCC1-like_dom"/>
</dbReference>
<dbReference type="AlphaFoldDB" id="A0A419DBU5"/>
<gene>
    <name evidence="5" type="ORF">C4544_04735</name>
</gene>
<protein>
    <recommendedName>
        <fullName evidence="4">RCC1-like domain-containing protein</fullName>
    </recommendedName>
</protein>
<dbReference type="PROSITE" id="PS50012">
    <property type="entry name" value="RCC1_3"/>
    <property type="match status" value="6"/>
</dbReference>
<dbReference type="GO" id="GO:0005737">
    <property type="term" value="C:cytoplasm"/>
    <property type="evidence" value="ECO:0007669"/>
    <property type="project" value="TreeGrafter"/>
</dbReference>
<sequence>MSRFLRKHLINKTFIYFIVFILKAIVVPESSWSYLTAPEIGTGWDHSFVRKSDGTLWAWGFNSAGQLGDGTSVNRYSPVQVGADSNWDFVSGGYGWTVALKSDGTLWAWGRNGQGQLGDGTTVRRFSPVQIGTDNTWVSVKAGNAANLALKSDGTLWAWGHNGGGQLGYIPTETCPTPSGGQPCSTSPRQVGTDTDWVSIVAGGYYSAALKSNGTLWTWGSGDDGQLGLGDRTNRYSPEQVGTDTDWISITAGEYHTLALKANGTLWAFGNNWYGQLGVTSTETCGSPDNPCSTVPVQVGVDSDWAVLAASGFTTLALKSDGTLWGWGRNSAGQFGDGTNINSSFPVQTGTETDWLTVSGGGNHTLALKTDGTLWVWGIDDYGQLGFATTETCTTPYVTFYCSKSPVQLLDAGCIYQIRIAGVSPLYYFSLQTAYDTAMGGAVIQTLDAVFSENLDINRNITATIEGGYDCDFSNDTENTIINGNIMISGGSVTIKNVILE</sequence>
<dbReference type="PANTHER" id="PTHR45982:SF1">
    <property type="entry name" value="REGULATOR OF CHROMOSOME CONDENSATION"/>
    <property type="match status" value="1"/>
</dbReference>
<dbReference type="InterPro" id="IPR000408">
    <property type="entry name" value="Reg_chr_condens"/>
</dbReference>
<evidence type="ECO:0000259" key="4">
    <source>
        <dbReference type="Pfam" id="PF25390"/>
    </source>
</evidence>
<reference evidence="5 6" key="1">
    <citation type="journal article" date="2017" name="ISME J.">
        <title>Energy and carbon metabolisms in a deep terrestrial subsurface fluid microbial community.</title>
        <authorList>
            <person name="Momper L."/>
            <person name="Jungbluth S.P."/>
            <person name="Lee M.D."/>
            <person name="Amend J.P."/>
        </authorList>
    </citation>
    <scope>NUCLEOTIDE SEQUENCE [LARGE SCALE GENOMIC DNA]</scope>
    <source>
        <strain evidence="5">SURF_29</strain>
    </source>
</reference>